<dbReference type="GO" id="GO:0008094">
    <property type="term" value="F:ATP-dependent activity, acting on DNA"/>
    <property type="evidence" value="ECO:0007669"/>
    <property type="project" value="TreeGrafter"/>
</dbReference>
<feature type="compositionally biased region" description="Basic residues" evidence="5">
    <location>
        <begin position="760"/>
        <end position="773"/>
    </location>
</feature>
<dbReference type="GO" id="GO:0005634">
    <property type="term" value="C:nucleus"/>
    <property type="evidence" value="ECO:0007669"/>
    <property type="project" value="TreeGrafter"/>
</dbReference>
<evidence type="ECO:0000313" key="8">
    <source>
        <dbReference type="EMBL" id="ETR98668.1"/>
    </source>
</evidence>
<feature type="domain" description="Helicase ATP-binding" evidence="6">
    <location>
        <begin position="79"/>
        <end position="274"/>
    </location>
</feature>
<protein>
    <recommendedName>
        <fullName evidence="10">P-loop containing nucleoside triphosphate hydrolase protein</fullName>
    </recommendedName>
</protein>
<dbReference type="OrthoDB" id="448448at2759"/>
<dbReference type="KEGG" id="trr:M419DRAFT_11701"/>
<dbReference type="Gene3D" id="3.40.50.10810">
    <property type="entry name" value="Tandem AAA-ATPase domain"/>
    <property type="match status" value="1"/>
</dbReference>
<accession>A0A024RZY4</accession>
<feature type="domain" description="Helicase C-terminal" evidence="7">
    <location>
        <begin position="589"/>
        <end position="734"/>
    </location>
</feature>
<evidence type="ECO:0000256" key="1">
    <source>
        <dbReference type="ARBA" id="ARBA00022741"/>
    </source>
</evidence>
<dbReference type="PROSITE" id="PS51194">
    <property type="entry name" value="HELICASE_CTER"/>
    <property type="match status" value="1"/>
</dbReference>
<feature type="region of interest" description="Disordered" evidence="5">
    <location>
        <begin position="536"/>
        <end position="555"/>
    </location>
</feature>
<dbReference type="GO" id="GO:0004386">
    <property type="term" value="F:helicase activity"/>
    <property type="evidence" value="ECO:0007669"/>
    <property type="project" value="UniProtKB-KW"/>
</dbReference>
<gene>
    <name evidence="8" type="ORF">M419DRAFT_11701</name>
</gene>
<name>A0A024RZY4_HYPJR</name>
<dbReference type="GO" id="GO:0006281">
    <property type="term" value="P:DNA repair"/>
    <property type="evidence" value="ECO:0007669"/>
    <property type="project" value="TreeGrafter"/>
</dbReference>
<feature type="region of interest" description="Disordered" evidence="5">
    <location>
        <begin position="753"/>
        <end position="773"/>
    </location>
</feature>
<dbReference type="Gene3D" id="3.40.50.300">
    <property type="entry name" value="P-loop containing nucleotide triphosphate hydrolases"/>
    <property type="match status" value="1"/>
</dbReference>
<dbReference type="Pfam" id="PF00176">
    <property type="entry name" value="SNF2-rel_dom"/>
    <property type="match status" value="1"/>
</dbReference>
<dbReference type="InterPro" id="IPR014001">
    <property type="entry name" value="Helicase_ATP-bd"/>
</dbReference>
<dbReference type="SMART" id="SM00490">
    <property type="entry name" value="HELICc"/>
    <property type="match status" value="1"/>
</dbReference>
<keyword evidence="3" id="KW-0347">Helicase</keyword>
<dbReference type="InterPro" id="IPR038718">
    <property type="entry name" value="SNF2-like_sf"/>
</dbReference>
<dbReference type="PANTHER" id="PTHR45626:SF17">
    <property type="entry name" value="HELICASE-LIKE TRANSCRIPTION FACTOR"/>
    <property type="match status" value="1"/>
</dbReference>
<proteinExistence type="predicted"/>
<evidence type="ECO:0000256" key="3">
    <source>
        <dbReference type="ARBA" id="ARBA00022806"/>
    </source>
</evidence>
<dbReference type="Pfam" id="PF00271">
    <property type="entry name" value="Helicase_C"/>
    <property type="match status" value="1"/>
</dbReference>
<dbReference type="SMART" id="SM00487">
    <property type="entry name" value="DEXDc"/>
    <property type="match status" value="1"/>
</dbReference>
<evidence type="ECO:0000259" key="7">
    <source>
        <dbReference type="PROSITE" id="PS51194"/>
    </source>
</evidence>
<keyword evidence="2" id="KW-0378">Hydrolase</keyword>
<dbReference type="InterPro" id="IPR050628">
    <property type="entry name" value="SNF2_RAD54_helicase_TF"/>
</dbReference>
<organism evidence="8 9">
    <name type="scientific">Hypocrea jecorina (strain ATCC 56765 / BCRC 32924 / NRRL 11460 / Rut C-30)</name>
    <name type="common">Trichoderma reesei</name>
    <dbReference type="NCBI Taxonomy" id="1344414"/>
    <lineage>
        <taxon>Eukaryota</taxon>
        <taxon>Fungi</taxon>
        <taxon>Dikarya</taxon>
        <taxon>Ascomycota</taxon>
        <taxon>Pezizomycotina</taxon>
        <taxon>Sordariomycetes</taxon>
        <taxon>Hypocreomycetidae</taxon>
        <taxon>Hypocreales</taxon>
        <taxon>Hypocreaceae</taxon>
        <taxon>Trichoderma</taxon>
    </lineage>
</organism>
<dbReference type="InterPro" id="IPR001650">
    <property type="entry name" value="Helicase_C-like"/>
</dbReference>
<dbReference type="AlphaFoldDB" id="A0A024RZY4"/>
<dbReference type="InterPro" id="IPR049730">
    <property type="entry name" value="SNF2/RAD54-like_C"/>
</dbReference>
<dbReference type="SUPFAM" id="SSF52540">
    <property type="entry name" value="P-loop containing nucleoside triphosphate hydrolases"/>
    <property type="match status" value="2"/>
</dbReference>
<feature type="compositionally biased region" description="Basic and acidic residues" evidence="5">
    <location>
        <begin position="536"/>
        <end position="548"/>
    </location>
</feature>
<keyword evidence="4" id="KW-0067">ATP-binding</keyword>
<dbReference type="InterPro" id="IPR027417">
    <property type="entry name" value="P-loop_NTPase"/>
</dbReference>
<dbReference type="Proteomes" id="UP000024376">
    <property type="component" value="Unassembled WGS sequence"/>
</dbReference>
<evidence type="ECO:0008006" key="10">
    <source>
        <dbReference type="Google" id="ProtNLM"/>
    </source>
</evidence>
<keyword evidence="1" id="KW-0547">Nucleotide-binding</keyword>
<dbReference type="CDD" id="cd18793">
    <property type="entry name" value="SF2_C_SNF"/>
    <property type="match status" value="1"/>
</dbReference>
<dbReference type="GO" id="GO:0005524">
    <property type="term" value="F:ATP binding"/>
    <property type="evidence" value="ECO:0007669"/>
    <property type="project" value="UniProtKB-KW"/>
</dbReference>
<feature type="region of interest" description="Disordered" evidence="5">
    <location>
        <begin position="379"/>
        <end position="404"/>
    </location>
</feature>
<dbReference type="PROSITE" id="PS51192">
    <property type="entry name" value="HELICASE_ATP_BIND_1"/>
    <property type="match status" value="1"/>
</dbReference>
<dbReference type="GO" id="GO:0016787">
    <property type="term" value="F:hydrolase activity"/>
    <property type="evidence" value="ECO:0007669"/>
    <property type="project" value="UniProtKB-KW"/>
</dbReference>
<evidence type="ECO:0000256" key="4">
    <source>
        <dbReference type="ARBA" id="ARBA00022840"/>
    </source>
</evidence>
<evidence type="ECO:0000313" key="9">
    <source>
        <dbReference type="Proteomes" id="UP000024376"/>
    </source>
</evidence>
<evidence type="ECO:0000259" key="6">
    <source>
        <dbReference type="PROSITE" id="PS51192"/>
    </source>
</evidence>
<dbReference type="CDD" id="cd18008">
    <property type="entry name" value="DEXDc_SHPRH-like"/>
    <property type="match status" value="1"/>
</dbReference>
<reference evidence="9" key="1">
    <citation type="journal article" date="2013" name="Ind. Biotechnol.">
        <title>Comparative genomics analysis of Trichoderma reesei strains.</title>
        <authorList>
            <person name="Koike H."/>
            <person name="Aerts A."/>
            <person name="LaButti K."/>
            <person name="Grigoriev I.V."/>
            <person name="Baker S.E."/>
        </authorList>
    </citation>
    <scope>NUCLEOTIDE SEQUENCE [LARGE SCALE GENOMIC DNA]</scope>
    <source>
        <strain evidence="9">ATCC 56765 / BCRC 32924 / NRRL 11460 / Rut C-30</strain>
    </source>
</reference>
<evidence type="ECO:0000256" key="2">
    <source>
        <dbReference type="ARBA" id="ARBA00022801"/>
    </source>
</evidence>
<dbReference type="InterPro" id="IPR000330">
    <property type="entry name" value="SNF2_N"/>
</dbReference>
<dbReference type="HOGENOM" id="CLU_007345_1_0_1"/>
<dbReference type="EMBL" id="KI911161">
    <property type="protein sequence ID" value="ETR98668.1"/>
    <property type="molecule type" value="Genomic_DNA"/>
</dbReference>
<dbReference type="PANTHER" id="PTHR45626">
    <property type="entry name" value="TRANSCRIPTION TERMINATION FACTOR 2-RELATED"/>
    <property type="match status" value="1"/>
</dbReference>
<sequence length="773" mass="87360">MEPIKAKTHAEQFARLKAQIPHNCDTRRKKSQAQDLREAAKLFGYKRVEAVNGLWKLKGMNTCLQNYQLTAVSWMVKRELARAKPYGGLLGDSMGMGKTVMSLACIVGNQADPEHRREYCNATLVVVRNKSDGQQWEREVHKHCKGPVGDKVFIYDPSNDPQIRRCKQSYIVITTYKELLSQYPSKSILDELQERFGSDVNSYERELQAKAGVLFKIKWYRVILDEAHAIKNVESRTAQACCAILGKYRWALSGTPLANTSYEMYPYLKFTQCEATWSLRDFKRMYTKHGRVNGKLEALISLIMVRRTLKDEFLGHKIIDLPEQKETDLLVPLSAEEQIIVDAVNKFYKDKIAELQQGLLQQDALQAAVDGLEEVDGLQQKGAGQADSKAVAETEEEADNKEQENQAKRAAQLARTIAWKLGRASQIRKRQAISHAFSIELLFRGSFKPDDLEDLRIALREVAMKRTILEQIRSPIGTHNDISRYERGLQQLQQQKEAVFAYGDSFGSIQKPKCPYEDCGHEFGAADSIVTLQSEMDKRTKKDREPGRDSNGAAVQQADGRNSFFNCGVMLDGASVVPSTKTTAAMAVVLTWLHEAPEDKILIFTQFTGTAKILGYMLQTLGVGFVHYYGGLPLGQKRRALDSIKTKPEVKVMVSTLKAGGQCLNLTVANRVIIIDPWWNQTAEQQAFGRVTRMGQEKVTHLVKIRTAEEIDDKIHTIQKKKAEDVDYALQDDGHTPPAVSEIELQQAFFRTKEEEEAKKQKRKRKAPAAKKK</sequence>
<evidence type="ECO:0000256" key="5">
    <source>
        <dbReference type="SAM" id="MobiDB-lite"/>
    </source>
</evidence>